<dbReference type="InterPro" id="IPR017972">
    <property type="entry name" value="Cyt_P450_CS"/>
</dbReference>
<dbReference type="PRINTS" id="PR00359">
    <property type="entry name" value="BP450"/>
</dbReference>
<dbReference type="CDD" id="cd11029">
    <property type="entry name" value="CYP107-like"/>
    <property type="match status" value="1"/>
</dbReference>
<dbReference type="RefSeq" id="WP_203762357.1">
    <property type="nucleotide sequence ID" value="NZ_BAAABO010000006.1"/>
</dbReference>
<keyword evidence="4" id="KW-1185">Reference proteome</keyword>
<dbReference type="InterPro" id="IPR001128">
    <property type="entry name" value="Cyt_P450"/>
</dbReference>
<comment type="similarity">
    <text evidence="1 2">Belongs to the cytochrome P450 family.</text>
</comment>
<dbReference type="InterPro" id="IPR002397">
    <property type="entry name" value="Cyt_P450_B"/>
</dbReference>
<dbReference type="InterPro" id="IPR036396">
    <property type="entry name" value="Cyt_P450_sf"/>
</dbReference>
<reference evidence="3 4" key="1">
    <citation type="submission" date="2021-01" db="EMBL/GenBank/DDBJ databases">
        <title>Whole genome shotgun sequence of Actinoplanes deccanensis NBRC 13994.</title>
        <authorList>
            <person name="Komaki H."/>
            <person name="Tamura T."/>
        </authorList>
    </citation>
    <scope>NUCLEOTIDE SEQUENCE [LARGE SCALE GENOMIC DNA]</scope>
    <source>
        <strain evidence="3 4">NBRC 13994</strain>
    </source>
</reference>
<dbReference type="Gene3D" id="1.10.630.10">
    <property type="entry name" value="Cytochrome P450"/>
    <property type="match status" value="1"/>
</dbReference>
<keyword evidence="2" id="KW-0479">Metal-binding</keyword>
<organism evidence="3 4">
    <name type="scientific">Paractinoplanes deccanensis</name>
    <dbReference type="NCBI Taxonomy" id="113561"/>
    <lineage>
        <taxon>Bacteria</taxon>
        <taxon>Bacillati</taxon>
        <taxon>Actinomycetota</taxon>
        <taxon>Actinomycetes</taxon>
        <taxon>Micromonosporales</taxon>
        <taxon>Micromonosporaceae</taxon>
        <taxon>Paractinoplanes</taxon>
    </lineage>
</organism>
<dbReference type="PANTHER" id="PTHR46696:SF1">
    <property type="entry name" value="CYTOCHROME P450 YJIB-RELATED"/>
    <property type="match status" value="1"/>
</dbReference>
<sequence length="386" mass="42813">MTQDARFDLADPAFHDDPHPFYARLREESPVHRVRLPAGNEAWLVTRYEDAKRALSDPRLSKQYPVVGIAAVSRHMLAADPPDHTRLRRLVSAAFTARRVEGLRPRIEEITAGLLDDMAGRDEVDLIDAFAFPLPIQVICELLGVPSADRDAFRAWTNVIVGGPRPGVDHGGAVGALVAYIQDLLMERRRDGGDDLLAALLEVRDAEDRLSEDELTSMVFLLLIAGHETTVNLIGNGAWLLLSRRERWERLRADPSLLPAAVEEMLRYEAPVETATFRIAATDLTIGDQHIAAGEQVVVGLLAANRDDRFADPDEMVLDRDNNPHLAFGHGIHYCLGAPLARLEGAVAFARLIERFPGLRLAPDVHPEWRPGLLLRGLQQLPVRLS</sequence>
<dbReference type="EMBL" id="BOMI01000055">
    <property type="protein sequence ID" value="GID74282.1"/>
    <property type="molecule type" value="Genomic_DNA"/>
</dbReference>
<gene>
    <name evidence="3" type="ORF">Ade02nite_29230</name>
</gene>
<protein>
    <submittedName>
        <fullName evidence="3">Cytochrome P450 hydroxylase</fullName>
    </submittedName>
</protein>
<accession>A0ABQ3Y2S0</accession>
<evidence type="ECO:0000256" key="2">
    <source>
        <dbReference type="RuleBase" id="RU000461"/>
    </source>
</evidence>
<proteinExistence type="inferred from homology"/>
<dbReference type="Pfam" id="PF00067">
    <property type="entry name" value="p450"/>
    <property type="match status" value="1"/>
</dbReference>
<dbReference type="PROSITE" id="PS00086">
    <property type="entry name" value="CYTOCHROME_P450"/>
    <property type="match status" value="1"/>
</dbReference>
<comment type="caution">
    <text evidence="3">The sequence shown here is derived from an EMBL/GenBank/DDBJ whole genome shotgun (WGS) entry which is preliminary data.</text>
</comment>
<evidence type="ECO:0000313" key="3">
    <source>
        <dbReference type="EMBL" id="GID74282.1"/>
    </source>
</evidence>
<keyword evidence="2" id="KW-0503">Monooxygenase</keyword>
<evidence type="ECO:0000313" key="4">
    <source>
        <dbReference type="Proteomes" id="UP000609879"/>
    </source>
</evidence>
<dbReference type="Proteomes" id="UP000609879">
    <property type="component" value="Unassembled WGS sequence"/>
</dbReference>
<keyword evidence="2" id="KW-0408">Iron</keyword>
<dbReference type="PANTHER" id="PTHR46696">
    <property type="entry name" value="P450, PUTATIVE (EUROFUNG)-RELATED"/>
    <property type="match status" value="1"/>
</dbReference>
<evidence type="ECO:0000256" key="1">
    <source>
        <dbReference type="ARBA" id="ARBA00010617"/>
    </source>
</evidence>
<keyword evidence="2" id="KW-0560">Oxidoreductase</keyword>
<keyword evidence="2" id="KW-0349">Heme</keyword>
<dbReference type="SUPFAM" id="SSF48264">
    <property type="entry name" value="Cytochrome P450"/>
    <property type="match status" value="1"/>
</dbReference>
<name>A0ABQ3Y2S0_9ACTN</name>